<proteinExistence type="predicted"/>
<organism evidence="1 2">
    <name type="scientific">Leptospira mayottensis</name>
    <dbReference type="NCBI Taxonomy" id="1137606"/>
    <lineage>
        <taxon>Bacteria</taxon>
        <taxon>Pseudomonadati</taxon>
        <taxon>Spirochaetota</taxon>
        <taxon>Spirochaetia</taxon>
        <taxon>Leptospirales</taxon>
        <taxon>Leptospiraceae</taxon>
        <taxon>Leptospira</taxon>
    </lineage>
</organism>
<sequence>MTNRKARDFSRAFFRTDFEKNRRKYDKDLKLRFYFTKVEISDIRNFFKTSHSKTKVLLPPMFLLLGPSAIFSKVHLVSLSHICPFHFYIITLSEYKSFLRQALIWRPQSEL</sequence>
<name>A0ABM6YDF5_9LEPT</name>
<gene>
    <name evidence="1" type="ORF">DQM28_12190</name>
</gene>
<evidence type="ECO:0000313" key="2">
    <source>
        <dbReference type="Proteomes" id="UP000258889"/>
    </source>
</evidence>
<evidence type="ECO:0008006" key="3">
    <source>
        <dbReference type="Google" id="ProtNLM"/>
    </source>
</evidence>
<protein>
    <recommendedName>
        <fullName evidence="3">DUF1564 family protein</fullName>
    </recommendedName>
</protein>
<accession>A0ABM6YDF5</accession>
<reference evidence="1 2" key="1">
    <citation type="submission" date="2018-09" db="EMBL/GenBank/DDBJ databases">
        <title>Complete Genome sequences of three Leptospira mayottensis isolates obtained from Tenrecid mammals endemic to the Malagasy region.</title>
        <authorList>
            <person name="Cordonin C."/>
            <person name="Toty C."/>
        </authorList>
    </citation>
    <scope>NUCLEOTIDE SEQUENCE [LARGE SCALE GENOMIC DNA]</scope>
    <source>
        <strain evidence="1 2">MDI222</strain>
    </source>
</reference>
<dbReference type="EMBL" id="CP030144">
    <property type="protein sequence ID" value="AXR66149.1"/>
    <property type="molecule type" value="Genomic_DNA"/>
</dbReference>
<evidence type="ECO:0000313" key="1">
    <source>
        <dbReference type="EMBL" id="AXR66149.1"/>
    </source>
</evidence>
<keyword evidence="2" id="KW-1185">Reference proteome</keyword>
<dbReference type="Proteomes" id="UP000258889">
    <property type="component" value="Chromosome i"/>
</dbReference>